<dbReference type="InterPro" id="IPR011611">
    <property type="entry name" value="PfkB_dom"/>
</dbReference>
<evidence type="ECO:0000256" key="2">
    <source>
        <dbReference type="ARBA" id="ARBA00022679"/>
    </source>
</evidence>
<dbReference type="Proteomes" id="UP001069145">
    <property type="component" value="Unassembled WGS sequence"/>
</dbReference>
<evidence type="ECO:0000256" key="1">
    <source>
        <dbReference type="ARBA" id="ARBA00010688"/>
    </source>
</evidence>
<dbReference type="PANTHER" id="PTHR43085">
    <property type="entry name" value="HEXOKINASE FAMILY MEMBER"/>
    <property type="match status" value="1"/>
</dbReference>
<reference evidence="7" key="2">
    <citation type="submission" date="2022-09" db="EMBL/GenBank/DDBJ databases">
        <title>Aerococcus urinae taxonomy study.</title>
        <authorList>
            <person name="Christensen J."/>
            <person name="Senneby E."/>
        </authorList>
    </citation>
    <scope>NUCLEOTIDE SEQUENCE</scope>
    <source>
        <strain evidence="7">NLD-066-U95</strain>
    </source>
</reference>
<proteinExistence type="inferred from homology"/>
<dbReference type="Proteomes" id="UP000594771">
    <property type="component" value="Chromosome"/>
</dbReference>
<dbReference type="SUPFAM" id="SSF53613">
    <property type="entry name" value="Ribokinase-like"/>
    <property type="match status" value="1"/>
</dbReference>
<dbReference type="GO" id="GO:0016301">
    <property type="term" value="F:kinase activity"/>
    <property type="evidence" value="ECO:0007669"/>
    <property type="project" value="UniProtKB-KW"/>
</dbReference>
<dbReference type="GO" id="GO:0005524">
    <property type="term" value="F:ATP binding"/>
    <property type="evidence" value="ECO:0007669"/>
    <property type="project" value="UniProtKB-KW"/>
</dbReference>
<name>A0A0X8FFF1_9LACT</name>
<organism evidence="8 9">
    <name type="scientific">Aerococcus urinae</name>
    <dbReference type="NCBI Taxonomy" id="1376"/>
    <lineage>
        <taxon>Bacteria</taxon>
        <taxon>Bacillati</taxon>
        <taxon>Bacillota</taxon>
        <taxon>Bacilli</taxon>
        <taxon>Lactobacillales</taxon>
        <taxon>Aerococcaceae</taxon>
        <taxon>Aerococcus</taxon>
    </lineage>
</organism>
<feature type="domain" description="Carbohydrate kinase PfkB" evidence="6">
    <location>
        <begin position="6"/>
        <end position="301"/>
    </location>
</feature>
<dbReference type="InterPro" id="IPR029056">
    <property type="entry name" value="Ribokinase-like"/>
</dbReference>
<sequence>MHLDFVTFGEPLYMFYANEPGALEDVNNWSRALAGAETNVAAGLCRLGHQTGLVTKLGEDMLGRFITKAMAKEGIDTTGVQTTDERFTGWYIKEKNEEDDPAIEYFRKGSAASTMSVEDFDENYFGQADYMHVTSIFAALSEDCYNFSKKAVEYMHKAGKVISFDPNLRPQLWDHDRMVEFVNETAKSVDIFLPGLEEGKILTGLDTAEDIAKFYLDLGVKIVIVKTGASGAYYATSEGKSGQVAGYQVTPIDTVGAGDGFAVGVISGLKEGLSLEDSILRGNAIGARQVTFEGDNDGLPTQEELKEFMANTKRA</sequence>
<evidence type="ECO:0000313" key="9">
    <source>
        <dbReference type="Proteomes" id="UP000594771"/>
    </source>
</evidence>
<evidence type="ECO:0000313" key="8">
    <source>
        <dbReference type="EMBL" id="QPS01969.1"/>
    </source>
</evidence>
<keyword evidence="5" id="KW-0067">ATP-binding</keyword>
<evidence type="ECO:0000313" key="10">
    <source>
        <dbReference type="Proteomes" id="UP001069145"/>
    </source>
</evidence>
<gene>
    <name evidence="8" type="ORF">I6G68_02515</name>
    <name evidence="7" type="ORF">ODY43_02340</name>
</gene>
<dbReference type="InterPro" id="IPR050306">
    <property type="entry name" value="PfkB_Carbo_kinase"/>
</dbReference>
<dbReference type="RefSeq" id="WP_060778759.1">
    <property type="nucleotide sequence ID" value="NZ_CAJHLF010000004.1"/>
</dbReference>
<keyword evidence="10" id="KW-1185">Reference proteome</keyword>
<evidence type="ECO:0000259" key="6">
    <source>
        <dbReference type="Pfam" id="PF00294"/>
    </source>
</evidence>
<keyword evidence="3" id="KW-0547">Nucleotide-binding</keyword>
<dbReference type="Pfam" id="PF00294">
    <property type="entry name" value="PfkB"/>
    <property type="match status" value="1"/>
</dbReference>
<dbReference type="EMBL" id="CP065662">
    <property type="protein sequence ID" value="QPS01969.1"/>
    <property type="molecule type" value="Genomic_DNA"/>
</dbReference>
<reference evidence="8 9" key="1">
    <citation type="submission" date="2020-12" db="EMBL/GenBank/DDBJ databases">
        <title>FDA dAtabase for Regulatory Grade micrObial Sequences (FDA-ARGOS): Supporting development and validation of Infectious Disease Dx tests.</title>
        <authorList>
            <person name="Sproer C."/>
            <person name="Gronow S."/>
            <person name="Severitt S."/>
            <person name="Schroder I."/>
            <person name="Tallon L."/>
            <person name="Sadzewicz L."/>
            <person name="Zhao X."/>
            <person name="Boylan J."/>
            <person name="Ott S."/>
            <person name="Bowen H."/>
            <person name="Vavikolanu K."/>
            <person name="Mehta A."/>
            <person name="Aluvathingal J."/>
            <person name="Nadendla S."/>
            <person name="Lowell S."/>
            <person name="Myers T."/>
            <person name="Yan Y."/>
            <person name="Sichtig H."/>
        </authorList>
    </citation>
    <scope>NUCLEOTIDE SEQUENCE [LARGE SCALE GENOMIC DNA]</scope>
    <source>
        <strain evidence="8 9">FDAARGOS_911</strain>
    </source>
</reference>
<dbReference type="KEGG" id="aun:AWM73_07505"/>
<dbReference type="CDD" id="cd01166">
    <property type="entry name" value="KdgK"/>
    <property type="match status" value="1"/>
</dbReference>
<dbReference type="EMBL" id="JAOTML010000002">
    <property type="protein sequence ID" value="MCY3052815.1"/>
    <property type="molecule type" value="Genomic_DNA"/>
</dbReference>
<comment type="similarity">
    <text evidence="1">Belongs to the carbohydrate kinase PfkB family.</text>
</comment>
<protein>
    <submittedName>
        <fullName evidence="8">Sugar kinase</fullName>
    </submittedName>
</protein>
<dbReference type="GeneID" id="35766911"/>
<evidence type="ECO:0000256" key="4">
    <source>
        <dbReference type="ARBA" id="ARBA00022777"/>
    </source>
</evidence>
<keyword evidence="4 8" id="KW-0418">Kinase</keyword>
<dbReference type="AlphaFoldDB" id="A0A0X8FFF1"/>
<dbReference type="InterPro" id="IPR002173">
    <property type="entry name" value="Carboh/pur_kinase_PfkB_CS"/>
</dbReference>
<dbReference type="Gene3D" id="3.40.1190.20">
    <property type="match status" value="1"/>
</dbReference>
<keyword evidence="2" id="KW-0808">Transferase</keyword>
<dbReference type="PROSITE" id="PS00584">
    <property type="entry name" value="PFKB_KINASES_2"/>
    <property type="match status" value="1"/>
</dbReference>
<accession>A0A0X8FFF1</accession>
<evidence type="ECO:0000313" key="7">
    <source>
        <dbReference type="EMBL" id="MCY3052815.1"/>
    </source>
</evidence>
<dbReference type="PANTHER" id="PTHR43085:SF1">
    <property type="entry name" value="PSEUDOURIDINE KINASE-RELATED"/>
    <property type="match status" value="1"/>
</dbReference>
<evidence type="ECO:0000256" key="3">
    <source>
        <dbReference type="ARBA" id="ARBA00022741"/>
    </source>
</evidence>
<evidence type="ECO:0000256" key="5">
    <source>
        <dbReference type="ARBA" id="ARBA00022840"/>
    </source>
</evidence>
<dbReference type="OrthoDB" id="9813569at2"/>